<dbReference type="AlphaFoldDB" id="A0A7S8FH67"/>
<sequence length="391" mass="43882">MSAGHPELIAAIAAEITASGPIPFARFMELALYHPQFGYYMRAPEHMVERIGWRGDFYTSSDVHPILGQALAKQAEQIDQLLGQPDPFIVVEMGPGKGLLARHLLSACQKHFGSLFERLHYVLIERSPAMQALQRENVARWLDCPNRLIWVNDLEEVAPEGLNGLILSNELLDSFPVHRIQVTANGTEELWVDYQSGRFVECLRPLSSEALSKHVCRIRADWPEGYRTEINVHALSWMQQVARLINRGVVLTIDYGHTAQDLYRPDRKAGTFLCYSRQSVNEEPFLRVGDQDMTAHVDFTSLAFTGEEYGLRTTGFTNQLSFLMGLGVERMIEELEPDSPTFKAAVHLLRPNGMGTTFKVLVQHKGIVSPELDGLKYKPFFGSALTAQSAA</sequence>
<keyword evidence="2" id="KW-0808">Transferase</keyword>
<protein>
    <recommendedName>
        <fullName evidence="5">Class I SAM-dependent methyltransferase</fullName>
    </recommendedName>
</protein>
<dbReference type="Pfam" id="PF02636">
    <property type="entry name" value="Methyltransf_28"/>
    <property type="match status" value="1"/>
</dbReference>
<keyword evidence="1" id="KW-0489">Methyltransferase</keyword>
<dbReference type="InterPro" id="IPR038375">
    <property type="entry name" value="NDUFAF7_sf"/>
</dbReference>
<dbReference type="InterPro" id="IPR003788">
    <property type="entry name" value="NDUFAF7"/>
</dbReference>
<name>A0A7S8FH67_9BACT</name>
<evidence type="ECO:0000256" key="2">
    <source>
        <dbReference type="ARBA" id="ARBA00022679"/>
    </source>
</evidence>
<dbReference type="PANTHER" id="PTHR12049">
    <property type="entry name" value="PROTEIN ARGININE METHYLTRANSFERASE NDUFAF7, MITOCHONDRIAL"/>
    <property type="match status" value="1"/>
</dbReference>
<evidence type="ECO:0008006" key="5">
    <source>
        <dbReference type="Google" id="ProtNLM"/>
    </source>
</evidence>
<dbReference type="Gene3D" id="3.40.50.12710">
    <property type="match status" value="1"/>
</dbReference>
<gene>
    <name evidence="3" type="ORF">Nkreftii_003497</name>
</gene>
<dbReference type="InterPro" id="IPR029063">
    <property type="entry name" value="SAM-dependent_MTases_sf"/>
</dbReference>
<dbReference type="SUPFAM" id="SSF53335">
    <property type="entry name" value="S-adenosyl-L-methionine-dependent methyltransferases"/>
    <property type="match status" value="1"/>
</dbReference>
<dbReference type="PANTHER" id="PTHR12049:SF7">
    <property type="entry name" value="PROTEIN ARGININE METHYLTRANSFERASE NDUFAF7, MITOCHONDRIAL"/>
    <property type="match status" value="1"/>
</dbReference>
<proteinExistence type="predicted"/>
<reference evidence="3 4" key="1">
    <citation type="journal article" date="2020" name="ISME J.">
        <title>Enrichment and physiological characterization of a novel comammox Nitrospira indicates ammonium inhibition of complete nitrification.</title>
        <authorList>
            <person name="Sakoula D."/>
            <person name="Koch H."/>
            <person name="Frank J."/>
            <person name="Jetten M.S.M."/>
            <person name="van Kessel M.A.H.J."/>
            <person name="Lucker S."/>
        </authorList>
    </citation>
    <scope>NUCLEOTIDE SEQUENCE [LARGE SCALE GENOMIC DNA]</scope>
    <source>
        <strain evidence="3">Comreactor17</strain>
    </source>
</reference>
<evidence type="ECO:0000256" key="1">
    <source>
        <dbReference type="ARBA" id="ARBA00022603"/>
    </source>
</evidence>
<evidence type="ECO:0000313" key="3">
    <source>
        <dbReference type="EMBL" id="QPD05723.1"/>
    </source>
</evidence>
<dbReference type="EMBL" id="CP047423">
    <property type="protein sequence ID" value="QPD05723.1"/>
    <property type="molecule type" value="Genomic_DNA"/>
</dbReference>
<dbReference type="Proteomes" id="UP000593737">
    <property type="component" value="Chromosome"/>
</dbReference>
<accession>A0A7S8FH67</accession>
<dbReference type="KEGG" id="nkf:Nkreftii_003497"/>
<dbReference type="GO" id="GO:0035243">
    <property type="term" value="F:protein-arginine omega-N symmetric methyltransferase activity"/>
    <property type="evidence" value="ECO:0007669"/>
    <property type="project" value="TreeGrafter"/>
</dbReference>
<organism evidence="3 4">
    <name type="scientific">Candidatus Nitrospira kreftii</name>
    <dbReference type="NCBI Taxonomy" id="2652173"/>
    <lineage>
        <taxon>Bacteria</taxon>
        <taxon>Pseudomonadati</taxon>
        <taxon>Nitrospirota</taxon>
        <taxon>Nitrospiria</taxon>
        <taxon>Nitrospirales</taxon>
        <taxon>Nitrospiraceae</taxon>
        <taxon>Nitrospira</taxon>
    </lineage>
</organism>
<dbReference type="GO" id="GO:0032259">
    <property type="term" value="P:methylation"/>
    <property type="evidence" value="ECO:0007669"/>
    <property type="project" value="UniProtKB-KW"/>
</dbReference>
<evidence type="ECO:0000313" key="4">
    <source>
        <dbReference type="Proteomes" id="UP000593737"/>
    </source>
</evidence>